<reference evidence="2 3" key="1">
    <citation type="journal article" date="2019" name="Int. J. Syst. Evol. Microbiol.">
        <title>The Global Catalogue of Microorganisms (GCM) 10K type strain sequencing project: providing services to taxonomists for standard genome sequencing and annotation.</title>
        <authorList>
            <consortium name="The Broad Institute Genomics Platform"/>
            <consortium name="The Broad Institute Genome Sequencing Center for Infectious Disease"/>
            <person name="Wu L."/>
            <person name="Ma J."/>
        </authorList>
    </citation>
    <scope>NUCLEOTIDE SEQUENCE [LARGE SCALE GENOMIC DNA]</scope>
    <source>
        <strain evidence="2 3">JCM 9383</strain>
    </source>
</reference>
<comment type="caution">
    <text evidence="2">The sequence shown here is derived from an EMBL/GenBank/DDBJ whole genome shotgun (WGS) entry which is preliminary data.</text>
</comment>
<sequence>MHRTAAKLLATAGISAAVLLGAAGVVHANEHPVQVLGVPSENPGQAILSSLGLPGGQ</sequence>
<dbReference type="EMBL" id="BAAAUX010000026">
    <property type="protein sequence ID" value="GAA2813416.1"/>
    <property type="molecule type" value="Genomic_DNA"/>
</dbReference>
<evidence type="ECO:0000313" key="3">
    <source>
        <dbReference type="Proteomes" id="UP001500979"/>
    </source>
</evidence>
<accession>A0ABN3VL53</accession>
<dbReference type="Proteomes" id="UP001500979">
    <property type="component" value="Unassembled WGS sequence"/>
</dbReference>
<dbReference type="RefSeq" id="WP_344684776.1">
    <property type="nucleotide sequence ID" value="NZ_BAAAUX010000026.1"/>
</dbReference>
<protein>
    <submittedName>
        <fullName evidence="2">Uncharacterized protein</fullName>
    </submittedName>
</protein>
<name>A0ABN3VL53_9PSEU</name>
<evidence type="ECO:0000313" key="2">
    <source>
        <dbReference type="EMBL" id="GAA2813416.1"/>
    </source>
</evidence>
<keyword evidence="1" id="KW-0732">Signal</keyword>
<feature type="signal peptide" evidence="1">
    <location>
        <begin position="1"/>
        <end position="28"/>
    </location>
</feature>
<keyword evidence="3" id="KW-1185">Reference proteome</keyword>
<feature type="chain" id="PRO_5045629788" evidence="1">
    <location>
        <begin position="29"/>
        <end position="57"/>
    </location>
</feature>
<gene>
    <name evidence="2" type="ORF">GCM10010470_56080</name>
</gene>
<evidence type="ECO:0000256" key="1">
    <source>
        <dbReference type="SAM" id="SignalP"/>
    </source>
</evidence>
<organism evidence="2 3">
    <name type="scientific">Saccharopolyspora taberi</name>
    <dbReference type="NCBI Taxonomy" id="60895"/>
    <lineage>
        <taxon>Bacteria</taxon>
        <taxon>Bacillati</taxon>
        <taxon>Actinomycetota</taxon>
        <taxon>Actinomycetes</taxon>
        <taxon>Pseudonocardiales</taxon>
        <taxon>Pseudonocardiaceae</taxon>
        <taxon>Saccharopolyspora</taxon>
    </lineage>
</organism>
<proteinExistence type="predicted"/>